<evidence type="ECO:0000256" key="8">
    <source>
        <dbReference type="SAM" id="SignalP"/>
    </source>
</evidence>
<proteinExistence type="inferred from homology"/>
<dbReference type="Pfam" id="PF04349">
    <property type="entry name" value="MdoG"/>
    <property type="match status" value="1"/>
</dbReference>
<comment type="similarity">
    <text evidence="3">Belongs to the OpgD/OpgG family.</text>
</comment>
<dbReference type="SUPFAM" id="SSF74650">
    <property type="entry name" value="Galactose mutarotase-like"/>
    <property type="match status" value="1"/>
</dbReference>
<dbReference type="InterPro" id="IPR014438">
    <property type="entry name" value="Glucan_biosyn_MdoG/MdoD"/>
</dbReference>
<dbReference type="PANTHER" id="PTHR30504">
    <property type="entry name" value="GLUCANS BIOSYNTHESIS PROTEIN"/>
    <property type="match status" value="1"/>
</dbReference>
<evidence type="ECO:0000256" key="5">
    <source>
        <dbReference type="ARBA" id="ARBA00022729"/>
    </source>
</evidence>
<dbReference type="FunFam" id="2.70.98.10:FF:000001">
    <property type="entry name" value="Glucans biosynthesis protein G"/>
    <property type="match status" value="1"/>
</dbReference>
<dbReference type="GO" id="GO:0051274">
    <property type="term" value="P:beta-glucan biosynthetic process"/>
    <property type="evidence" value="ECO:0007669"/>
    <property type="project" value="TreeGrafter"/>
</dbReference>
<evidence type="ECO:0000256" key="6">
    <source>
        <dbReference type="ARBA" id="ARBA00022764"/>
    </source>
</evidence>
<accession>A0AAV3U073</accession>
<dbReference type="PANTHER" id="PTHR30504:SF4">
    <property type="entry name" value="GLUCANS BIOSYNTHESIS PROTEIN G"/>
    <property type="match status" value="1"/>
</dbReference>
<dbReference type="InterPro" id="IPR014756">
    <property type="entry name" value="Ig_E-set"/>
</dbReference>
<protein>
    <recommendedName>
        <fullName evidence="4">Glucans biosynthesis protein G</fullName>
    </recommendedName>
</protein>
<evidence type="ECO:0000313" key="10">
    <source>
        <dbReference type="EMBL" id="GAA4936310.1"/>
    </source>
</evidence>
<evidence type="ECO:0000256" key="2">
    <source>
        <dbReference type="ARBA" id="ARBA00005001"/>
    </source>
</evidence>
<keyword evidence="6" id="KW-0574">Periplasm</keyword>
<dbReference type="GO" id="GO:0030288">
    <property type="term" value="C:outer membrane-bounded periplasmic space"/>
    <property type="evidence" value="ECO:0007669"/>
    <property type="project" value="TreeGrafter"/>
</dbReference>
<gene>
    <name evidence="10" type="primary">mdoG</name>
    <name evidence="10" type="ORF">GCM10025791_12510</name>
</gene>
<evidence type="ECO:0000259" key="9">
    <source>
        <dbReference type="Pfam" id="PF04349"/>
    </source>
</evidence>
<evidence type="ECO:0000256" key="3">
    <source>
        <dbReference type="ARBA" id="ARBA00009284"/>
    </source>
</evidence>
<dbReference type="Gene3D" id="2.60.40.10">
    <property type="entry name" value="Immunoglobulins"/>
    <property type="match status" value="1"/>
</dbReference>
<feature type="domain" description="Glucan biosynthesis periplasmic MdoG C-terminal" evidence="9">
    <location>
        <begin position="77"/>
        <end position="553"/>
    </location>
</feature>
<dbReference type="InterPro" id="IPR013783">
    <property type="entry name" value="Ig-like_fold"/>
</dbReference>
<comment type="subcellular location">
    <subcellularLocation>
        <location evidence="1">Periplasm</location>
    </subcellularLocation>
</comment>
<dbReference type="InterPro" id="IPR007444">
    <property type="entry name" value="Glucan_biosyn_MdoG_C"/>
</dbReference>
<reference evidence="11" key="1">
    <citation type="journal article" date="2019" name="Int. J. Syst. Evol. Microbiol.">
        <title>The Global Catalogue of Microorganisms (GCM) 10K type strain sequencing project: providing services to taxonomists for standard genome sequencing and annotation.</title>
        <authorList>
            <consortium name="The Broad Institute Genomics Platform"/>
            <consortium name="The Broad Institute Genome Sequencing Center for Infectious Disease"/>
            <person name="Wu L."/>
            <person name="Ma J."/>
        </authorList>
    </citation>
    <scope>NUCLEOTIDE SEQUENCE [LARGE SCALE GENOMIC DNA]</scope>
    <source>
        <strain evidence="11">JCM 19134</strain>
    </source>
</reference>
<comment type="caution">
    <text evidence="10">The sequence shown here is derived from an EMBL/GenBank/DDBJ whole genome shotgun (WGS) entry which is preliminary data.</text>
</comment>
<evidence type="ECO:0000313" key="11">
    <source>
        <dbReference type="Proteomes" id="UP001409585"/>
    </source>
</evidence>
<comment type="pathway">
    <text evidence="2">Glycan metabolism; osmoregulated periplasmic glucan (OPG) biosynthesis.</text>
</comment>
<sequence length="559" mass="62298">MLSSKGSIAQFSFMPLLCQGSLVFIQRVSWLVFVCTVANSAFAQPAPAQAKNDDGEGAPTSVVNGQEANADGLLRLITERAKKLAAKAYAETVAEAPEELKNISQSQYRSIRFNPDAALWKNVAPYELQLFHPGFLYLHPIKLNVIDQYQVVNQIGFDRSQFIYEKNVAALEKALAKHTDQQLGFSGFRVHYPINRESYKDEMLVFQGASYFRPVGPNQVYGLSARGLAVDTGEPGGEEFPRFIEYWVIQPKSDDNQLVIGALLDSPSLSGAYVFSVDVGVNTNIEVKSKIFTRENVKKLGVAPLTSMYFFGENSNRFPGDYRPEVHDSDGLQVETQSGEWIWRPLKNPANLSITSSMVPGLAGFGLSQRDRDFNHYLDLQAHYQKRPSLWVEPTNEWGEGRVELVEIPTPNETNDNIVAYWVSNKPVKAGTELTYNYRLSSFDSHTPGQSLARVEQTRSGRGPHSRSNDGTQQFVIDFAGGGIGKLDASAPVTADIQVNQGQVRDVSVVKVDQQDRWQVAFKLMPQAKAVVDMRLSINLKGKRLSEVWNYVWTSEGIQ</sequence>
<evidence type="ECO:0000256" key="4">
    <source>
        <dbReference type="ARBA" id="ARBA00015376"/>
    </source>
</evidence>
<dbReference type="GO" id="GO:0003824">
    <property type="term" value="F:catalytic activity"/>
    <property type="evidence" value="ECO:0007669"/>
    <property type="project" value="InterPro"/>
</dbReference>
<feature type="signal peptide" evidence="8">
    <location>
        <begin position="1"/>
        <end position="43"/>
    </location>
</feature>
<dbReference type="AlphaFoldDB" id="A0AAV3U073"/>
<evidence type="ECO:0000256" key="1">
    <source>
        <dbReference type="ARBA" id="ARBA00004418"/>
    </source>
</evidence>
<name>A0AAV3U073_9ALTE</name>
<feature type="region of interest" description="Disordered" evidence="7">
    <location>
        <begin position="445"/>
        <end position="472"/>
    </location>
</feature>
<dbReference type="Gene3D" id="2.70.98.10">
    <property type="match status" value="1"/>
</dbReference>
<dbReference type="SUPFAM" id="SSF81296">
    <property type="entry name" value="E set domains"/>
    <property type="match status" value="1"/>
</dbReference>
<keyword evidence="5 8" id="KW-0732">Signal</keyword>
<evidence type="ECO:0000256" key="7">
    <source>
        <dbReference type="SAM" id="MobiDB-lite"/>
    </source>
</evidence>
<dbReference type="InterPro" id="IPR011013">
    <property type="entry name" value="Gal_mutarotase_sf_dom"/>
</dbReference>
<feature type="chain" id="PRO_5043506445" description="Glucans biosynthesis protein G" evidence="8">
    <location>
        <begin position="44"/>
        <end position="559"/>
    </location>
</feature>
<dbReference type="InterPro" id="IPR014718">
    <property type="entry name" value="GH-type_carb-bd"/>
</dbReference>
<organism evidence="10 11">
    <name type="scientific">Halioxenophilus aromaticivorans</name>
    <dbReference type="NCBI Taxonomy" id="1306992"/>
    <lineage>
        <taxon>Bacteria</taxon>
        <taxon>Pseudomonadati</taxon>
        <taxon>Pseudomonadota</taxon>
        <taxon>Gammaproteobacteria</taxon>
        <taxon>Alteromonadales</taxon>
        <taxon>Alteromonadaceae</taxon>
        <taxon>Halioxenophilus</taxon>
    </lineage>
</organism>
<dbReference type="PIRSF" id="PIRSF006281">
    <property type="entry name" value="MdoG"/>
    <property type="match status" value="1"/>
</dbReference>
<keyword evidence="11" id="KW-1185">Reference proteome</keyword>
<dbReference type="EMBL" id="BAABLX010000007">
    <property type="protein sequence ID" value="GAA4936310.1"/>
    <property type="molecule type" value="Genomic_DNA"/>
</dbReference>
<dbReference type="GO" id="GO:0030246">
    <property type="term" value="F:carbohydrate binding"/>
    <property type="evidence" value="ECO:0007669"/>
    <property type="project" value="InterPro"/>
</dbReference>
<dbReference type="Proteomes" id="UP001409585">
    <property type="component" value="Unassembled WGS sequence"/>
</dbReference>